<dbReference type="RefSeq" id="WP_316700541.1">
    <property type="nucleotide sequence ID" value="NZ_CP136336.1"/>
</dbReference>
<dbReference type="Proteomes" id="UP001303946">
    <property type="component" value="Chromosome"/>
</dbReference>
<accession>A0ABZ0CSB0</accession>
<evidence type="ECO:0000313" key="1">
    <source>
        <dbReference type="EMBL" id="WOB07880.1"/>
    </source>
</evidence>
<protein>
    <submittedName>
        <fullName evidence="1">Uncharacterized protein</fullName>
    </submittedName>
</protein>
<evidence type="ECO:0000313" key="2">
    <source>
        <dbReference type="Proteomes" id="UP001303946"/>
    </source>
</evidence>
<dbReference type="EMBL" id="CP136336">
    <property type="protein sequence ID" value="WOB07880.1"/>
    <property type="molecule type" value="Genomic_DNA"/>
</dbReference>
<name>A0ABZ0CSB0_9BURK</name>
<gene>
    <name evidence="1" type="ORF">RXV79_23605</name>
</gene>
<proteinExistence type="predicted"/>
<reference evidence="1 2" key="1">
    <citation type="submission" date="2023-10" db="EMBL/GenBank/DDBJ databases">
        <title>Bacteria for the degradation of biodegradable plastic PBAT(Polybutylene adipate terephthalate).</title>
        <authorList>
            <person name="Weon H.-Y."/>
            <person name="Yeon J."/>
        </authorList>
    </citation>
    <scope>NUCLEOTIDE SEQUENCE [LARGE SCALE GENOMIC DNA]</scope>
    <source>
        <strain evidence="1 2">SBD 7-3</strain>
    </source>
</reference>
<keyword evidence="2" id="KW-1185">Reference proteome</keyword>
<organism evidence="1 2">
    <name type="scientific">Piscinibacter gummiphilus</name>
    <dbReference type="NCBI Taxonomy" id="946333"/>
    <lineage>
        <taxon>Bacteria</taxon>
        <taxon>Pseudomonadati</taxon>
        <taxon>Pseudomonadota</taxon>
        <taxon>Betaproteobacteria</taxon>
        <taxon>Burkholderiales</taxon>
        <taxon>Sphaerotilaceae</taxon>
        <taxon>Piscinibacter</taxon>
    </lineage>
</organism>
<sequence>MKNPLVAAYRYTTNNWSQVLGSKVCGCCNCVQTFAPEEVVGWTGLDMHNADDPKAIEGQTAMCSRCGSEAVPGDKSGFPITAPFLTQMNEAWYQQTLIRPAKPKA</sequence>